<accession>A0A4U6U8W0</accession>
<feature type="compositionally biased region" description="Low complexity" evidence="6">
    <location>
        <begin position="42"/>
        <end position="58"/>
    </location>
</feature>
<evidence type="ECO:0000256" key="3">
    <source>
        <dbReference type="ARBA" id="ARBA00023125"/>
    </source>
</evidence>
<dbReference type="InterPro" id="IPR044841">
    <property type="entry name" value="LUX/BOA-like"/>
</dbReference>
<dbReference type="GO" id="GO:0005634">
    <property type="term" value="C:nucleus"/>
    <property type="evidence" value="ECO:0007669"/>
    <property type="project" value="UniProtKB-SubCell"/>
</dbReference>
<feature type="compositionally biased region" description="Basic residues" evidence="6">
    <location>
        <begin position="7"/>
        <end position="16"/>
    </location>
</feature>
<dbReference type="OMA" id="EANMRYE"/>
<keyword evidence="5" id="KW-0539">Nucleus</keyword>
<feature type="region of interest" description="Disordered" evidence="6">
    <location>
        <begin position="116"/>
        <end position="168"/>
    </location>
</feature>
<sequence length="383" mass="41230">MEAERNKKPRKRKKSGSSRSAAETATSSSLPSAGDGNGGAGQQRRQLAGEGQQQQQQLHRGKPRVIWTPELHSIFLKAYNALGEDAAPKKILALMNVDGITRENVASHLQKHRLSLKREEQRMPGKVHQRPPLHAEASSPTPTPVPSLHPPAQAPAPSSLHPLPPPQAPFAALTMSPLQIGHGHQHLLQTPPDYCFSSSSSNAAPTSLLLHYPHPGFLPMMQPIQHPLDATAVATRRKLFKKQVAGRDATMAQRAAAAAASGGYNFMLVRNDVTQASQTVSITGESSVHEANMRYEEAEIRMEHLQMAAEGEEGQGRAAERGAAAEMAAKAEEGQVQAAEPRTAAAGSSSPPGSSSIREQYLKIDDITDVSWDFCGIPWRKTG</sequence>
<gene>
    <name evidence="8" type="ORF">SEVIR_5G022700v2</name>
</gene>
<dbReference type="PROSITE" id="PS51294">
    <property type="entry name" value="HTH_MYB"/>
    <property type="match status" value="1"/>
</dbReference>
<name>A0A4U6U8W0_SETVI</name>
<feature type="compositionally biased region" description="Low complexity" evidence="6">
    <location>
        <begin position="17"/>
        <end position="34"/>
    </location>
</feature>
<dbReference type="AlphaFoldDB" id="A0A4U6U8W0"/>
<evidence type="ECO:0000256" key="4">
    <source>
        <dbReference type="ARBA" id="ARBA00023163"/>
    </source>
</evidence>
<evidence type="ECO:0000256" key="5">
    <source>
        <dbReference type="ARBA" id="ARBA00023242"/>
    </source>
</evidence>
<dbReference type="GO" id="GO:0003677">
    <property type="term" value="F:DNA binding"/>
    <property type="evidence" value="ECO:0007669"/>
    <property type="project" value="UniProtKB-KW"/>
</dbReference>
<dbReference type="Gramene" id="TKW12220">
    <property type="protein sequence ID" value="TKW12220"/>
    <property type="gene ID" value="SEVIR_5G022700v2"/>
</dbReference>
<feature type="region of interest" description="Disordered" evidence="6">
    <location>
        <begin position="1"/>
        <end position="64"/>
    </location>
</feature>
<dbReference type="Proteomes" id="UP000298652">
    <property type="component" value="Chromosome 5"/>
</dbReference>
<keyword evidence="3" id="KW-0238">DNA-binding</keyword>
<evidence type="ECO:0000313" key="8">
    <source>
        <dbReference type="EMBL" id="TKW12220.1"/>
    </source>
</evidence>
<feature type="domain" description="HTH myb-type" evidence="7">
    <location>
        <begin position="59"/>
        <end position="117"/>
    </location>
</feature>
<dbReference type="EMBL" id="CM016556">
    <property type="protein sequence ID" value="TKW12220.1"/>
    <property type="molecule type" value="Genomic_DNA"/>
</dbReference>
<dbReference type="InterPro" id="IPR009057">
    <property type="entry name" value="Homeodomain-like_sf"/>
</dbReference>
<proteinExistence type="predicted"/>
<organism evidence="8 9">
    <name type="scientific">Setaria viridis</name>
    <name type="common">Green bristlegrass</name>
    <name type="synonym">Setaria italica subsp. viridis</name>
    <dbReference type="NCBI Taxonomy" id="4556"/>
    <lineage>
        <taxon>Eukaryota</taxon>
        <taxon>Viridiplantae</taxon>
        <taxon>Streptophyta</taxon>
        <taxon>Embryophyta</taxon>
        <taxon>Tracheophyta</taxon>
        <taxon>Spermatophyta</taxon>
        <taxon>Magnoliopsida</taxon>
        <taxon>Liliopsida</taxon>
        <taxon>Poales</taxon>
        <taxon>Poaceae</taxon>
        <taxon>PACMAD clade</taxon>
        <taxon>Panicoideae</taxon>
        <taxon>Panicodae</taxon>
        <taxon>Paniceae</taxon>
        <taxon>Cenchrinae</taxon>
        <taxon>Setaria</taxon>
    </lineage>
</organism>
<dbReference type="NCBIfam" id="TIGR01557">
    <property type="entry name" value="myb_SHAQKYF"/>
    <property type="match status" value="1"/>
</dbReference>
<reference evidence="8" key="1">
    <citation type="submission" date="2019-03" db="EMBL/GenBank/DDBJ databases">
        <title>WGS assembly of Setaria viridis.</title>
        <authorList>
            <person name="Huang P."/>
            <person name="Jenkins J."/>
            <person name="Grimwood J."/>
            <person name="Barry K."/>
            <person name="Healey A."/>
            <person name="Mamidi S."/>
            <person name="Sreedasyam A."/>
            <person name="Shu S."/>
            <person name="Feldman M."/>
            <person name="Wu J."/>
            <person name="Yu Y."/>
            <person name="Chen C."/>
            <person name="Johnson J."/>
            <person name="Rokhsar D."/>
            <person name="Baxter I."/>
            <person name="Schmutz J."/>
            <person name="Brutnell T."/>
            <person name="Kellogg E."/>
        </authorList>
    </citation>
    <scope>NUCLEOTIDE SEQUENCE [LARGE SCALE GENOMIC DNA]</scope>
</reference>
<protein>
    <recommendedName>
        <fullName evidence="7">HTH myb-type domain-containing protein</fullName>
    </recommendedName>
</protein>
<keyword evidence="4" id="KW-0804">Transcription</keyword>
<evidence type="ECO:0000256" key="6">
    <source>
        <dbReference type="SAM" id="MobiDB-lite"/>
    </source>
</evidence>
<dbReference type="SUPFAM" id="SSF46689">
    <property type="entry name" value="Homeodomain-like"/>
    <property type="match status" value="1"/>
</dbReference>
<dbReference type="InterPro" id="IPR017930">
    <property type="entry name" value="Myb_dom"/>
</dbReference>
<feature type="compositionally biased region" description="Pro residues" evidence="6">
    <location>
        <begin position="141"/>
        <end position="154"/>
    </location>
</feature>
<dbReference type="Pfam" id="PF00249">
    <property type="entry name" value="Myb_DNA-binding"/>
    <property type="match status" value="1"/>
</dbReference>
<keyword evidence="9" id="KW-1185">Reference proteome</keyword>
<dbReference type="PANTHER" id="PTHR31442:SF29">
    <property type="entry name" value="HOMEODOMAIN-LIKE SUPERFAMILY PROTEIN"/>
    <property type="match status" value="1"/>
</dbReference>
<evidence type="ECO:0000256" key="1">
    <source>
        <dbReference type="ARBA" id="ARBA00004123"/>
    </source>
</evidence>
<dbReference type="InterPro" id="IPR006447">
    <property type="entry name" value="Myb_dom_plants"/>
</dbReference>
<evidence type="ECO:0000256" key="2">
    <source>
        <dbReference type="ARBA" id="ARBA00023015"/>
    </source>
</evidence>
<comment type="subcellular location">
    <subcellularLocation>
        <location evidence="1">Nucleus</location>
    </subcellularLocation>
</comment>
<feature type="compositionally biased region" description="Low complexity" evidence="6">
    <location>
        <begin position="344"/>
        <end position="356"/>
    </location>
</feature>
<dbReference type="PANTHER" id="PTHR31442">
    <property type="entry name" value="HOMEODOMAIN-LIKE SUPERFAMILY PROTEIN-RELATED"/>
    <property type="match status" value="1"/>
</dbReference>
<dbReference type="GO" id="GO:0003700">
    <property type="term" value="F:DNA-binding transcription factor activity"/>
    <property type="evidence" value="ECO:0007669"/>
    <property type="project" value="InterPro"/>
</dbReference>
<evidence type="ECO:0000259" key="7">
    <source>
        <dbReference type="PROSITE" id="PS51294"/>
    </source>
</evidence>
<evidence type="ECO:0000313" key="9">
    <source>
        <dbReference type="Proteomes" id="UP000298652"/>
    </source>
</evidence>
<dbReference type="InterPro" id="IPR001005">
    <property type="entry name" value="SANT/Myb"/>
</dbReference>
<dbReference type="Gene3D" id="1.10.10.60">
    <property type="entry name" value="Homeodomain-like"/>
    <property type="match status" value="1"/>
</dbReference>
<dbReference type="FunFam" id="1.10.10.60:FF:000007">
    <property type="entry name" value="Two-component response regulator"/>
    <property type="match status" value="1"/>
</dbReference>
<keyword evidence="2" id="KW-0805">Transcription regulation</keyword>
<feature type="region of interest" description="Disordered" evidence="6">
    <location>
        <begin position="310"/>
        <end position="356"/>
    </location>
</feature>